<sequence>MIYKGAFICIISLYTKVGAFVEVHYMKLPGPDLSNFYKSLPNGQTRASSMFARRGLKVCLDMCCLRFEKEPSNVDLHLYFVFVHCQQPELTYVLLRHALF</sequence>
<protein>
    <submittedName>
        <fullName evidence="1">Uncharacterized protein</fullName>
    </submittedName>
</protein>
<evidence type="ECO:0000313" key="2">
    <source>
        <dbReference type="Proteomes" id="UP001386955"/>
    </source>
</evidence>
<dbReference type="AlphaFoldDB" id="A0AAN9XNQ5"/>
<keyword evidence="2" id="KW-1185">Reference proteome</keyword>
<dbReference type="EMBL" id="JAYMYS010000003">
    <property type="protein sequence ID" value="KAK7400344.1"/>
    <property type="molecule type" value="Genomic_DNA"/>
</dbReference>
<evidence type="ECO:0000313" key="1">
    <source>
        <dbReference type="EMBL" id="KAK7400344.1"/>
    </source>
</evidence>
<proteinExistence type="predicted"/>
<gene>
    <name evidence="1" type="ORF">VNO78_11550</name>
</gene>
<reference evidence="1 2" key="1">
    <citation type="submission" date="2024-01" db="EMBL/GenBank/DDBJ databases">
        <title>The genomes of 5 underutilized Papilionoideae crops provide insights into root nodulation and disease resistanc.</title>
        <authorList>
            <person name="Jiang F."/>
        </authorList>
    </citation>
    <scope>NUCLEOTIDE SEQUENCE [LARGE SCALE GENOMIC DNA]</scope>
    <source>
        <strain evidence="1">DUOXIRENSHENG_FW03</strain>
        <tissue evidence="1">Leaves</tissue>
    </source>
</reference>
<accession>A0AAN9XNQ5</accession>
<dbReference type="Proteomes" id="UP001386955">
    <property type="component" value="Unassembled WGS sequence"/>
</dbReference>
<name>A0AAN9XNQ5_PSOTE</name>
<organism evidence="1 2">
    <name type="scientific">Psophocarpus tetragonolobus</name>
    <name type="common">Winged bean</name>
    <name type="synonym">Dolichos tetragonolobus</name>
    <dbReference type="NCBI Taxonomy" id="3891"/>
    <lineage>
        <taxon>Eukaryota</taxon>
        <taxon>Viridiplantae</taxon>
        <taxon>Streptophyta</taxon>
        <taxon>Embryophyta</taxon>
        <taxon>Tracheophyta</taxon>
        <taxon>Spermatophyta</taxon>
        <taxon>Magnoliopsida</taxon>
        <taxon>eudicotyledons</taxon>
        <taxon>Gunneridae</taxon>
        <taxon>Pentapetalae</taxon>
        <taxon>rosids</taxon>
        <taxon>fabids</taxon>
        <taxon>Fabales</taxon>
        <taxon>Fabaceae</taxon>
        <taxon>Papilionoideae</taxon>
        <taxon>50 kb inversion clade</taxon>
        <taxon>NPAAA clade</taxon>
        <taxon>indigoferoid/millettioid clade</taxon>
        <taxon>Phaseoleae</taxon>
        <taxon>Psophocarpus</taxon>
    </lineage>
</organism>
<comment type="caution">
    <text evidence="1">The sequence shown here is derived from an EMBL/GenBank/DDBJ whole genome shotgun (WGS) entry which is preliminary data.</text>
</comment>